<dbReference type="Proteomes" id="UP000291822">
    <property type="component" value="Unassembled WGS sequence"/>
</dbReference>
<feature type="transmembrane region" description="Helical" evidence="1">
    <location>
        <begin position="106"/>
        <end position="129"/>
    </location>
</feature>
<comment type="caution">
    <text evidence="3">The sequence shown here is derived from an EMBL/GenBank/DDBJ whole genome shotgun (WGS) entry which is preliminary data.</text>
</comment>
<feature type="chain" id="PRO_5020326351" evidence="2">
    <location>
        <begin position="25"/>
        <end position="164"/>
    </location>
</feature>
<dbReference type="InterPro" id="IPR018681">
    <property type="entry name" value="DUF2165_transmembrane"/>
</dbReference>
<accession>A0A4R0YYC7</accession>
<sequence>MPLRIAKILVVAMLALQASLVAFGNLTDYGTNFAFVQHVMQMDTIFPTSAIHYRAVTSPVLHHTAYALIIAMECLVALLCALGAWRMWQRHRDPSALFERAKGLAVVGLSLGILLWLGGFIAVGGEWFGMWMSPQWNGIETAFRLVAMLLLALIFLGQRDAELD</sequence>
<evidence type="ECO:0000256" key="1">
    <source>
        <dbReference type="SAM" id="Phobius"/>
    </source>
</evidence>
<keyword evidence="2" id="KW-0732">Signal</keyword>
<protein>
    <submittedName>
        <fullName evidence="3">DUF2165 domain-containing protein</fullName>
    </submittedName>
</protein>
<evidence type="ECO:0000256" key="2">
    <source>
        <dbReference type="SAM" id="SignalP"/>
    </source>
</evidence>
<dbReference type="EMBL" id="SJTG01000001">
    <property type="protein sequence ID" value="TCI13641.1"/>
    <property type="molecule type" value="Genomic_DNA"/>
</dbReference>
<reference evidence="3 4" key="1">
    <citation type="submission" date="2019-02" db="EMBL/GenBank/DDBJ databases">
        <title>Dyella amyloliquefaciens sp. nov., isolated from forest soil.</title>
        <authorList>
            <person name="Gao Z.-H."/>
            <person name="Qiu L.-H."/>
        </authorList>
    </citation>
    <scope>NUCLEOTIDE SEQUENCE [LARGE SCALE GENOMIC DNA]</scope>
    <source>
        <strain evidence="3 4">KACC 12747</strain>
    </source>
</reference>
<evidence type="ECO:0000313" key="3">
    <source>
        <dbReference type="EMBL" id="TCI13641.1"/>
    </source>
</evidence>
<gene>
    <name evidence="3" type="ORF">EZM97_10395</name>
</gene>
<dbReference type="Pfam" id="PF09933">
    <property type="entry name" value="DUF2165"/>
    <property type="match status" value="1"/>
</dbReference>
<organism evidence="3 4">
    <name type="scientific">Dyella soli</name>
    <dbReference type="NCBI Taxonomy" id="522319"/>
    <lineage>
        <taxon>Bacteria</taxon>
        <taxon>Pseudomonadati</taxon>
        <taxon>Pseudomonadota</taxon>
        <taxon>Gammaproteobacteria</taxon>
        <taxon>Lysobacterales</taxon>
        <taxon>Rhodanobacteraceae</taxon>
        <taxon>Dyella</taxon>
    </lineage>
</organism>
<feature type="transmembrane region" description="Helical" evidence="1">
    <location>
        <begin position="141"/>
        <end position="157"/>
    </location>
</feature>
<dbReference type="AlphaFoldDB" id="A0A4R0YYC7"/>
<keyword evidence="1" id="KW-1133">Transmembrane helix</keyword>
<proteinExistence type="predicted"/>
<keyword evidence="1" id="KW-0472">Membrane</keyword>
<keyword evidence="1" id="KW-0812">Transmembrane</keyword>
<evidence type="ECO:0000313" key="4">
    <source>
        <dbReference type="Proteomes" id="UP000291822"/>
    </source>
</evidence>
<keyword evidence="4" id="KW-1185">Reference proteome</keyword>
<dbReference type="RefSeq" id="WP_131149577.1">
    <property type="nucleotide sequence ID" value="NZ_SJTG01000001.1"/>
</dbReference>
<feature type="transmembrane region" description="Helical" evidence="1">
    <location>
        <begin position="65"/>
        <end position="85"/>
    </location>
</feature>
<feature type="signal peptide" evidence="2">
    <location>
        <begin position="1"/>
        <end position="24"/>
    </location>
</feature>
<name>A0A4R0YYC7_9GAMM</name>